<accession>A0A1D6M513</accession>
<name>A0A1D6M513_MAIZE</name>
<organism evidence="1">
    <name type="scientific">Zea mays</name>
    <name type="common">Maize</name>
    <dbReference type="NCBI Taxonomy" id="4577"/>
    <lineage>
        <taxon>Eukaryota</taxon>
        <taxon>Viridiplantae</taxon>
        <taxon>Streptophyta</taxon>
        <taxon>Embryophyta</taxon>
        <taxon>Tracheophyta</taxon>
        <taxon>Spermatophyta</taxon>
        <taxon>Magnoliopsida</taxon>
        <taxon>Liliopsida</taxon>
        <taxon>Poales</taxon>
        <taxon>Poaceae</taxon>
        <taxon>PACMAD clade</taxon>
        <taxon>Panicoideae</taxon>
        <taxon>Andropogonodae</taxon>
        <taxon>Andropogoneae</taxon>
        <taxon>Tripsacinae</taxon>
        <taxon>Zea</taxon>
    </lineage>
</organism>
<evidence type="ECO:0000313" key="1">
    <source>
        <dbReference type="EMBL" id="AQK86214.1"/>
    </source>
</evidence>
<proteinExistence type="predicted"/>
<dbReference type="EMBL" id="CM000782">
    <property type="protein sequence ID" value="AQK86214.1"/>
    <property type="molecule type" value="Genomic_DNA"/>
</dbReference>
<protein>
    <submittedName>
        <fullName evidence="1">Uncharacterized protein</fullName>
    </submittedName>
</protein>
<reference evidence="1" key="1">
    <citation type="submission" date="2015-12" db="EMBL/GenBank/DDBJ databases">
        <title>Update maize B73 reference genome by single molecule sequencing technologies.</title>
        <authorList>
            <consortium name="Maize Genome Sequencing Project"/>
            <person name="Ware D."/>
        </authorList>
    </citation>
    <scope>NUCLEOTIDE SEQUENCE</scope>
    <source>
        <tissue evidence="1">Seedling</tissue>
    </source>
</reference>
<dbReference type="InParanoid" id="A0A1D6M513"/>
<gene>
    <name evidence="1" type="ORF">ZEAMMB73_Zm00001d038276</name>
</gene>
<dbReference type="AlphaFoldDB" id="A0A1D6M513"/>
<sequence>MLRTRGHQRRRHQHRCRPRPGGPLPGGPGCSWLMAMRDLLAWSTDVQCRTYRRCAHGAAICAFMHGFYPLRGQEAYQGEKE</sequence>